<feature type="transmembrane region" description="Helical" evidence="2">
    <location>
        <begin position="275"/>
        <end position="295"/>
    </location>
</feature>
<gene>
    <name evidence="3" type="ORF">DYI28_29565</name>
</gene>
<name>A0AAP9DPY6_BACOV</name>
<sequence>MVAQDAFLWGLKIADTLTMELTSKMTVVAFVVGVICFICNLSYNYLYHGVSQLLTPDENKFPDLMEIARCFALFFCLSLYMPIAKTVVGTFEAINQETSLTGSQAGQFAQYMKKSSTEQSDMIANYQDHAIDASIKAGEDSDGANVKEKDSRAQGNEPDGETSLLKSLSMMLNPSNYIAMGIHACASVIIGVIQAVILGIGVVIVKILVILGPFVFAFSMLPVFKKQLSTWFGALCSVCMVFTVINILNQIMMHSFKAIFDSSTFNMADEATKQIQYLGMDLAIIGAYCSCFWLASKIVGHGDAGKIISKAVSLVSTAAMLALMGSAAAAKGVSNVGAAASAGKSIIDED</sequence>
<dbReference type="Proteomes" id="UP000318823">
    <property type="component" value="Plasmid unnamed1"/>
</dbReference>
<evidence type="ECO:0000256" key="1">
    <source>
        <dbReference type="SAM" id="MobiDB-lite"/>
    </source>
</evidence>
<keyword evidence="2" id="KW-0812">Transmembrane</keyword>
<feature type="transmembrane region" description="Helical" evidence="2">
    <location>
        <begin position="307"/>
        <end position="329"/>
    </location>
</feature>
<geneLocation type="plasmid" evidence="3 4">
    <name>unnamed1</name>
</geneLocation>
<proteinExistence type="predicted"/>
<feature type="transmembrane region" description="Helical" evidence="2">
    <location>
        <begin position="66"/>
        <end position="83"/>
    </location>
</feature>
<reference evidence="4" key="1">
    <citation type="journal article" date="2018" name="J. Anim. Genet.">
        <title>Acquired interbacterial defense systems protect against interspecies antagonism in the human gut microbiome.</title>
        <authorList>
            <person name="Ross B.D."/>
            <person name="Verster A.J."/>
            <person name="Radey M.C."/>
            <person name="Schmidtke D.T."/>
            <person name="Pope C.E."/>
            <person name="Hoffman L.R."/>
            <person name="Hajjar A."/>
            <person name="Peterson S.B."/>
            <person name="Borenstein E."/>
            <person name="Mougous J."/>
        </authorList>
    </citation>
    <scope>NUCLEOTIDE SEQUENCE [LARGE SCALE GENOMIC DNA]</scope>
    <source>
        <strain evidence="4">3725 D1 iv</strain>
        <plasmid evidence="4">unnamed1</plasmid>
    </source>
</reference>
<feature type="region of interest" description="Disordered" evidence="1">
    <location>
        <begin position="138"/>
        <end position="160"/>
    </location>
</feature>
<feature type="transmembrane region" description="Helical" evidence="2">
    <location>
        <begin position="27"/>
        <end position="46"/>
    </location>
</feature>
<evidence type="ECO:0000313" key="3">
    <source>
        <dbReference type="EMBL" id="QDM12845.1"/>
    </source>
</evidence>
<accession>A0AAP9DPY6</accession>
<protein>
    <submittedName>
        <fullName evidence="3">Uncharacterized protein</fullName>
    </submittedName>
</protein>
<keyword evidence="2" id="KW-0472">Membrane</keyword>
<dbReference type="RefSeq" id="WP_032845170.1">
    <property type="nucleotide sequence ID" value="NZ_CP041396.1"/>
</dbReference>
<evidence type="ECO:0000256" key="2">
    <source>
        <dbReference type="SAM" id="Phobius"/>
    </source>
</evidence>
<feature type="transmembrane region" description="Helical" evidence="2">
    <location>
        <begin position="203"/>
        <end position="224"/>
    </location>
</feature>
<dbReference type="AlphaFoldDB" id="A0AAP9DPY6"/>
<dbReference type="EMBL" id="CP041396">
    <property type="protein sequence ID" value="QDM12845.1"/>
    <property type="molecule type" value="Genomic_DNA"/>
</dbReference>
<evidence type="ECO:0000313" key="4">
    <source>
        <dbReference type="Proteomes" id="UP000318823"/>
    </source>
</evidence>
<feature type="transmembrane region" description="Helical" evidence="2">
    <location>
        <begin position="231"/>
        <end position="255"/>
    </location>
</feature>
<organism evidence="3 4">
    <name type="scientific">Bacteroides ovatus</name>
    <dbReference type="NCBI Taxonomy" id="28116"/>
    <lineage>
        <taxon>Bacteria</taxon>
        <taxon>Pseudomonadati</taxon>
        <taxon>Bacteroidota</taxon>
        <taxon>Bacteroidia</taxon>
        <taxon>Bacteroidales</taxon>
        <taxon>Bacteroidaceae</taxon>
        <taxon>Bacteroides</taxon>
    </lineage>
</organism>
<keyword evidence="3" id="KW-0614">Plasmid</keyword>
<feature type="transmembrane region" description="Helical" evidence="2">
    <location>
        <begin position="177"/>
        <end position="197"/>
    </location>
</feature>
<keyword evidence="2" id="KW-1133">Transmembrane helix</keyword>